<keyword evidence="1" id="KW-1133">Transmembrane helix</keyword>
<comment type="caution">
    <text evidence="2">The sequence shown here is derived from an EMBL/GenBank/DDBJ whole genome shotgun (WGS) entry which is preliminary data.</text>
</comment>
<evidence type="ECO:0000313" key="3">
    <source>
        <dbReference type="Proteomes" id="UP000179052"/>
    </source>
</evidence>
<gene>
    <name evidence="2" type="ORF">A3H71_02525</name>
</gene>
<feature type="transmembrane region" description="Helical" evidence="1">
    <location>
        <begin position="6"/>
        <end position="23"/>
    </location>
</feature>
<dbReference type="STRING" id="1802283.A3H71_02525"/>
<proteinExistence type="predicted"/>
<keyword evidence="1" id="KW-0472">Membrane</keyword>
<dbReference type="Proteomes" id="UP000179052">
    <property type="component" value="Unassembled WGS sequence"/>
</dbReference>
<keyword evidence="1" id="KW-0812">Transmembrane</keyword>
<organism evidence="2 3">
    <name type="scientific">Candidatus Sungbacteria bacterium RIFCSPLOWO2_02_FULL_48_13b</name>
    <dbReference type="NCBI Taxonomy" id="1802283"/>
    <lineage>
        <taxon>Bacteria</taxon>
        <taxon>Candidatus Sungiibacteriota</taxon>
    </lineage>
</organism>
<dbReference type="AlphaFoldDB" id="A0A1G2LHX7"/>
<sequence length="115" mass="12147">MGWKTIVAGFVLILLAGAGYYWFTAGQKAPVSGDASQPAYAGQPQDADWNLPVNTDFTDSLQRDLAGFRTITSISIDSLNSTIFNGGLFKALRPVGQSQATSTLGAGRVNPFAAF</sequence>
<dbReference type="EMBL" id="MHQV01000028">
    <property type="protein sequence ID" value="OHA10432.1"/>
    <property type="molecule type" value="Genomic_DNA"/>
</dbReference>
<name>A0A1G2LHX7_9BACT</name>
<evidence type="ECO:0000313" key="2">
    <source>
        <dbReference type="EMBL" id="OHA10432.1"/>
    </source>
</evidence>
<evidence type="ECO:0000256" key="1">
    <source>
        <dbReference type="SAM" id="Phobius"/>
    </source>
</evidence>
<protein>
    <submittedName>
        <fullName evidence="2">Uncharacterized protein</fullName>
    </submittedName>
</protein>
<reference evidence="2 3" key="1">
    <citation type="journal article" date="2016" name="Nat. Commun.">
        <title>Thousands of microbial genomes shed light on interconnected biogeochemical processes in an aquifer system.</title>
        <authorList>
            <person name="Anantharaman K."/>
            <person name="Brown C.T."/>
            <person name="Hug L.A."/>
            <person name="Sharon I."/>
            <person name="Castelle C.J."/>
            <person name="Probst A.J."/>
            <person name="Thomas B.C."/>
            <person name="Singh A."/>
            <person name="Wilkins M.J."/>
            <person name="Karaoz U."/>
            <person name="Brodie E.L."/>
            <person name="Williams K.H."/>
            <person name="Hubbard S.S."/>
            <person name="Banfield J.F."/>
        </authorList>
    </citation>
    <scope>NUCLEOTIDE SEQUENCE [LARGE SCALE GENOMIC DNA]</scope>
</reference>
<accession>A0A1G2LHX7</accession>